<feature type="coiled-coil region" evidence="1">
    <location>
        <begin position="65"/>
        <end position="114"/>
    </location>
</feature>
<feature type="compositionally biased region" description="Polar residues" evidence="2">
    <location>
        <begin position="273"/>
        <end position="285"/>
    </location>
</feature>
<feature type="region of interest" description="Disordered" evidence="2">
    <location>
        <begin position="273"/>
        <end position="314"/>
    </location>
</feature>
<feature type="compositionally biased region" description="Acidic residues" evidence="2">
    <location>
        <begin position="774"/>
        <end position="796"/>
    </location>
</feature>
<dbReference type="InterPro" id="IPR036537">
    <property type="entry name" value="Adaptor_Cbl_N_dom_sf"/>
</dbReference>
<reference evidence="4" key="1">
    <citation type="submission" date="2022-08" db="EMBL/GenBank/DDBJ databases">
        <title>Novel sulphate-reducing endosymbionts in the free-living metamonad Anaeramoeba.</title>
        <authorList>
            <person name="Jerlstrom-Hultqvist J."/>
            <person name="Cepicka I."/>
            <person name="Gallot-Lavallee L."/>
            <person name="Salas-Leiva D."/>
            <person name="Curtis B.A."/>
            <person name="Zahonova K."/>
            <person name="Pipaliya S."/>
            <person name="Dacks J."/>
            <person name="Roger A.J."/>
        </authorList>
    </citation>
    <scope>NUCLEOTIDE SEQUENCE</scope>
    <source>
        <strain evidence="4">Busselton2</strain>
    </source>
</reference>
<gene>
    <name evidence="4" type="ORF">M0812_06413</name>
</gene>
<evidence type="ECO:0000313" key="4">
    <source>
        <dbReference type="EMBL" id="KAJ3450244.1"/>
    </source>
</evidence>
<feature type="region of interest" description="Disordered" evidence="2">
    <location>
        <begin position="746"/>
        <end position="855"/>
    </location>
</feature>
<evidence type="ECO:0000256" key="1">
    <source>
        <dbReference type="SAM" id="Coils"/>
    </source>
</evidence>
<dbReference type="PROSITE" id="PS50222">
    <property type="entry name" value="EF_HAND_2"/>
    <property type="match status" value="1"/>
</dbReference>
<dbReference type="Proteomes" id="UP001146793">
    <property type="component" value="Unassembled WGS sequence"/>
</dbReference>
<evidence type="ECO:0000313" key="5">
    <source>
        <dbReference type="Proteomes" id="UP001146793"/>
    </source>
</evidence>
<proteinExistence type="predicted"/>
<name>A0AAV8A9K4_9EUKA</name>
<protein>
    <recommendedName>
        <fullName evidence="3">EF-hand domain-containing protein</fullName>
    </recommendedName>
</protein>
<feature type="compositionally biased region" description="Acidic residues" evidence="2">
    <location>
        <begin position="290"/>
        <end position="310"/>
    </location>
</feature>
<accession>A0AAV8A9K4</accession>
<dbReference type="SUPFAM" id="SSF47473">
    <property type="entry name" value="EF-hand"/>
    <property type="match status" value="1"/>
</dbReference>
<dbReference type="EMBL" id="JANTQA010000012">
    <property type="protein sequence ID" value="KAJ3450244.1"/>
    <property type="molecule type" value="Genomic_DNA"/>
</dbReference>
<dbReference type="InterPro" id="IPR002048">
    <property type="entry name" value="EF_hand_dom"/>
</dbReference>
<feature type="compositionally biased region" description="Polar residues" evidence="2">
    <location>
        <begin position="1060"/>
        <end position="1073"/>
    </location>
</feature>
<feature type="compositionally biased region" description="Polar residues" evidence="2">
    <location>
        <begin position="1042"/>
        <end position="1053"/>
    </location>
</feature>
<dbReference type="GO" id="GO:0005509">
    <property type="term" value="F:calcium ion binding"/>
    <property type="evidence" value="ECO:0007669"/>
    <property type="project" value="InterPro"/>
</dbReference>
<organism evidence="4 5">
    <name type="scientific">Anaeramoeba flamelloides</name>
    <dbReference type="NCBI Taxonomy" id="1746091"/>
    <lineage>
        <taxon>Eukaryota</taxon>
        <taxon>Metamonada</taxon>
        <taxon>Anaeramoebidae</taxon>
        <taxon>Anaeramoeba</taxon>
    </lineage>
</organism>
<comment type="caution">
    <text evidence="4">The sequence shown here is derived from an EMBL/GenBank/DDBJ whole genome shotgun (WGS) entry which is preliminary data.</text>
</comment>
<feature type="compositionally biased region" description="Polar residues" evidence="2">
    <location>
        <begin position="804"/>
        <end position="813"/>
    </location>
</feature>
<keyword evidence="1" id="KW-0175">Coiled coil</keyword>
<dbReference type="CDD" id="cd21037">
    <property type="entry name" value="MLKL_NTD"/>
    <property type="match status" value="1"/>
</dbReference>
<dbReference type="InterPro" id="IPR011992">
    <property type="entry name" value="EF-hand-dom_pair"/>
</dbReference>
<evidence type="ECO:0000256" key="2">
    <source>
        <dbReference type="SAM" id="MobiDB-lite"/>
    </source>
</evidence>
<feature type="compositionally biased region" description="Low complexity" evidence="2">
    <location>
        <begin position="762"/>
        <end position="773"/>
    </location>
</feature>
<evidence type="ECO:0000259" key="3">
    <source>
        <dbReference type="PROSITE" id="PS50222"/>
    </source>
</evidence>
<dbReference type="GO" id="GO:0007166">
    <property type="term" value="P:cell surface receptor signaling pathway"/>
    <property type="evidence" value="ECO:0007669"/>
    <property type="project" value="InterPro"/>
</dbReference>
<dbReference type="InterPro" id="IPR059179">
    <property type="entry name" value="MLKL-like_MCAfunc"/>
</dbReference>
<sequence>MELISGINSAVTLCKTMKDRYDSYKSTENEISTLLKRLDTMNLFLQELQEAFKNKEEDISGETLIQELTDTLQAIDKLLDEYEQKQKWNKLATSKLFSEKIENKNEELDELRNRIGMKFMNLTVKQMNEVHNDNRVIINRMNEGAKKLKDQQTITNNSEHLQDDYFSKTYSLNTKYGKKFKEIFYINDYNRISINEMKKIEELLRSGSAENITEWVFKSLDLNHDSVLDENEVIIAMNNLYGIYYYRELNSLHTGTTTLEKLILESSENQTNTFQMQDGQKSNHLGGNDISEESDDDDDDDDDDDEDDEFNGLMGQERKGIIQKNYYSNKLFEDLFRALIKKKKEQDNINEEITNLFLKKKTLYLDELWDLMENPPFIITKYLKFVSSLLGIKLGNYEKSKNYQINSNMQTELKLKPEEWFEKRFNYDLENNNNNDNNNNEKGNENNNNDINNNINDNKQNNEIINFDYLETSFRLLLLGNSSKKIKVEANTIHKRIAIQIRLEINDEIKTEFHIFDRINTFVELQFSNIIPTKGTLSIHFMKAPPARMIDKHIFEVDFSNRFEFFEEIYSDIFNENGIEYQICLEKRQRSRKGQKNVKQMVLFGSIQRYFSKNKLKKEYPEFVRKTFVMEAHYNYKQVYQTFDLLRKKKTLKDPLMSYEKAKKKAVIRLKFGLISPIPLKKSPTNGEWSLIVPQVFKFFHILETENFKFLKQNWQLFLKYSGNNSFGVMQLPIDDQYRRINKANSYTNEQNGGMKNKIKNSYSDGSSDGAYGESDDGIDEDSYGENEISKDEETDSDSHSSTGNEIESGSNSDFERGKNAKGKRSGSRNRRGSRGRNRNRKRSGKRSWKGQSKRNNLQNRVRFTWSVSYKKITEEKLLTDHNKYEGVGVSNAFQLNLLPKKQFELRFSMEQVLTVKKFNPKEQEWTFDITKFEKKYFSKVFSDSFIALNTNWKLKIQKTSKKWMGITITGNLKKNFQEQKVNFRITVNDKSRVYSQKISFSQPSLQILKFEKIADFLILHKTIKISVTELERVKQRIPTNYSKEKSGNNSGYKTKLDNESGSDYESGNEGQSNTTNYKYKRKSIFVQKKYKKISLLICQEKNCKFAVFPSCELHGCYTEQTRPNCSQCRNCLIFPKRKESSEHKYRICPECKSKKFKLYWIRVKTSKIRKLQLKFPTWTNLVWHKLLRCKTCLKAHTPWGEGGLIFMKNSDRRKSTILDCVSQKKLSLPTYYNHKFLGECERGEEEIENLDIRFSREQADILYRGIVQSIFGFDSDLGTGGILYSDNSTAVSYHGLGEGKVYGISTIENDIFSYYFNPTCAGIGVEIMQDLTASSQQSPTSFIWQLTQKGGYRYISNKKESGFYGEKCIPADKVVMIIDAKKRKNNIKRISFKINNKYYGNAFVFKTSRKLKLIVQLNEEFNHFQFSRKGIRF</sequence>
<dbReference type="Gene3D" id="1.20.930.20">
    <property type="entry name" value="Adaptor protein Cbl, N-terminal domain"/>
    <property type="match status" value="1"/>
</dbReference>
<feature type="compositionally biased region" description="Basic residues" evidence="2">
    <location>
        <begin position="820"/>
        <end position="853"/>
    </location>
</feature>
<feature type="region of interest" description="Disordered" evidence="2">
    <location>
        <begin position="431"/>
        <end position="455"/>
    </location>
</feature>
<feature type="region of interest" description="Disordered" evidence="2">
    <location>
        <begin position="1042"/>
        <end position="1073"/>
    </location>
</feature>
<feature type="domain" description="EF-hand" evidence="3">
    <location>
        <begin position="208"/>
        <end position="243"/>
    </location>
</feature>